<name>A0ABV0IMJ8_9NEIS</name>
<dbReference type="EMBL" id="JBDXMI010000001">
    <property type="protein sequence ID" value="MEO9382526.1"/>
    <property type="molecule type" value="Genomic_DNA"/>
</dbReference>
<organism evidence="2 3">
    <name type="scientific">Chromobacterium phragmitis</name>
    <dbReference type="NCBI Taxonomy" id="2202141"/>
    <lineage>
        <taxon>Bacteria</taxon>
        <taxon>Pseudomonadati</taxon>
        <taxon>Pseudomonadota</taxon>
        <taxon>Betaproteobacteria</taxon>
        <taxon>Neisseriales</taxon>
        <taxon>Chromobacteriaceae</taxon>
        <taxon>Chromobacterium</taxon>
    </lineage>
</organism>
<accession>A0ABV0IMJ8</accession>
<comment type="caution">
    <text evidence="2">The sequence shown here is derived from an EMBL/GenBank/DDBJ whole genome shotgun (WGS) entry which is preliminary data.</text>
</comment>
<gene>
    <name evidence="2" type="ORF">ABI908_00145</name>
</gene>
<feature type="compositionally biased region" description="Polar residues" evidence="1">
    <location>
        <begin position="1"/>
        <end position="14"/>
    </location>
</feature>
<keyword evidence="3" id="KW-1185">Reference proteome</keyword>
<evidence type="ECO:0000313" key="3">
    <source>
        <dbReference type="Proteomes" id="UP001462502"/>
    </source>
</evidence>
<reference evidence="2 3" key="1">
    <citation type="submission" date="2024-05" db="EMBL/GenBank/DDBJ databases">
        <authorList>
            <person name="De Oliveira J.P."/>
            <person name="Noriler S.A."/>
            <person name="De Oliveira A.G."/>
            <person name="Sipoli D.S."/>
        </authorList>
    </citation>
    <scope>NUCLEOTIDE SEQUENCE [LARGE SCALE GENOMIC DNA]</scope>
    <source>
        <strain evidence="2 3">LABIM192</strain>
    </source>
</reference>
<proteinExistence type="predicted"/>
<evidence type="ECO:0000313" key="2">
    <source>
        <dbReference type="EMBL" id="MEO9382526.1"/>
    </source>
</evidence>
<dbReference type="RefSeq" id="WP_145964126.1">
    <property type="nucleotide sequence ID" value="NZ_CP029495.1"/>
</dbReference>
<protein>
    <submittedName>
        <fullName evidence="2">Uncharacterized protein</fullName>
    </submittedName>
</protein>
<evidence type="ECO:0000256" key="1">
    <source>
        <dbReference type="SAM" id="MobiDB-lite"/>
    </source>
</evidence>
<feature type="region of interest" description="Disordered" evidence="1">
    <location>
        <begin position="142"/>
        <end position="173"/>
    </location>
</feature>
<sequence length="173" mass="18451">MKATSSSENSQNPAQKIEPLPDADSNGHAAMRQANDKKGIKQAATELAAGAVAGLVAKDSISKPLLQKFVVKGMEAMEKGNELGFSTLDKASPFSSVKDSLLSKASESLSSQSGKAFERLAEETLSLDDRDSFLKQAKAAAKDLSMRHSVESVMEPDLKPGARPRNPHPDHSF</sequence>
<feature type="compositionally biased region" description="Basic and acidic residues" evidence="1">
    <location>
        <begin position="142"/>
        <end position="160"/>
    </location>
</feature>
<dbReference type="Proteomes" id="UP001462502">
    <property type="component" value="Unassembled WGS sequence"/>
</dbReference>
<feature type="region of interest" description="Disordered" evidence="1">
    <location>
        <begin position="1"/>
        <end position="39"/>
    </location>
</feature>